<organism evidence="2 3">
    <name type="scientific">Metapseudomonas resinovorans NBRC 106553</name>
    <dbReference type="NCBI Taxonomy" id="1245471"/>
    <lineage>
        <taxon>Bacteria</taxon>
        <taxon>Pseudomonadati</taxon>
        <taxon>Pseudomonadota</taxon>
        <taxon>Gammaproteobacteria</taxon>
        <taxon>Pseudomonadales</taxon>
        <taxon>Pseudomonadaceae</taxon>
        <taxon>Metapseudomonas</taxon>
    </lineage>
</organism>
<evidence type="ECO:0000313" key="3">
    <source>
        <dbReference type="Proteomes" id="UP000015503"/>
    </source>
</evidence>
<accession>S6AKQ3</accession>
<dbReference type="KEGG" id="pre:PCA10_35080"/>
<dbReference type="HOGENOM" id="CLU_2510192_0_0_6"/>
<sequence>MHFHAVDADGTETGDGADNARATHSTFLGGSTGTAYATFVGGRTGTPYAPVVRWSARSANTPGCHGARSAHAARLEADRRGAQRR</sequence>
<name>S6AKQ3_METRE</name>
<keyword evidence="3" id="KW-1185">Reference proteome</keyword>
<evidence type="ECO:0000313" key="2">
    <source>
        <dbReference type="EMBL" id="BAN49240.1"/>
    </source>
</evidence>
<reference evidence="2 3" key="1">
    <citation type="journal article" date="2013" name="Genome Announc.">
        <title>Complete Genome Sequence of the Carbazole Degrader Pseudomonas resinovorans Strain CA10 (NBRC 106553).</title>
        <authorList>
            <person name="Shintani M."/>
            <person name="Hosoyama A."/>
            <person name="Ohji S."/>
            <person name="Tsuchikane K."/>
            <person name="Takarada H."/>
            <person name="Yamazoe A."/>
            <person name="Fujita N."/>
            <person name="Nojiri H."/>
        </authorList>
    </citation>
    <scope>NUCLEOTIDE SEQUENCE [LARGE SCALE GENOMIC DNA]</scope>
    <source>
        <strain evidence="2 3">NBRC 106553</strain>
    </source>
</reference>
<dbReference type="EMBL" id="AP013068">
    <property type="protein sequence ID" value="BAN49240.1"/>
    <property type="molecule type" value="Genomic_DNA"/>
</dbReference>
<dbReference type="AlphaFoldDB" id="S6AKQ3"/>
<feature type="compositionally biased region" description="Basic and acidic residues" evidence="1">
    <location>
        <begin position="73"/>
        <end position="85"/>
    </location>
</feature>
<feature type="region of interest" description="Disordered" evidence="1">
    <location>
        <begin position="1"/>
        <end position="27"/>
    </location>
</feature>
<protein>
    <submittedName>
        <fullName evidence="2">Uncharacterized protein</fullName>
    </submittedName>
</protein>
<proteinExistence type="predicted"/>
<gene>
    <name evidence="2" type="ORF">PCA10_35080</name>
</gene>
<evidence type="ECO:0000256" key="1">
    <source>
        <dbReference type="SAM" id="MobiDB-lite"/>
    </source>
</evidence>
<dbReference type="Proteomes" id="UP000015503">
    <property type="component" value="Chromosome"/>
</dbReference>
<feature type="region of interest" description="Disordered" evidence="1">
    <location>
        <begin position="59"/>
        <end position="85"/>
    </location>
</feature>